<dbReference type="EMBL" id="DF237146">
    <property type="protein sequence ID" value="GAQ84612.1"/>
    <property type="molecule type" value="Genomic_DNA"/>
</dbReference>
<dbReference type="Proteomes" id="UP000054558">
    <property type="component" value="Unassembled WGS sequence"/>
</dbReference>
<keyword evidence="1" id="KW-0812">Transmembrane</keyword>
<name>A0A1Y1I3T6_KLENI</name>
<proteinExistence type="predicted"/>
<keyword evidence="1" id="KW-0472">Membrane</keyword>
<gene>
    <name evidence="2" type="ORF">KFL_001970130</name>
</gene>
<dbReference type="OrthoDB" id="435188at2759"/>
<sequence length="515" mass="56790">MAPCKSEQSFEQKQSATMEILPGELVRVVLSKLAAQDPPSLLRATCACKAIYREVEGDSKFWKDGFFGGDSDIGEHCKDESLEAEILLVGGYKRLVKARWEVTESSGFERSRELLSPCSSKTSSFDGSREINVKYLVLVRDQKRLILWGFLKFTPSGDVNLGDLTLTADTVKKSGQWTFLDVSFPWVLRFEETKLLICPNVSNAQALPANQSLPEPTLVNEFLLSNQLNWTNPVLGKPPRPLQVIKCQSLTKPVYDFYRIEAPTNTCQIPPPVVNVLHPKHTPKVLRILLGITIFLGVVIDGLSGSGSNSDQQTPPVVCFKTKEGKKARKRNPLCQGLLILTYVVTLPVLVYLIISVARMVPGGVKCFTTDTRVERLGPVPLPDPAKGLNQYLASRSNGTSLTLQSCKNDRLQIYALAPDGCGRLADPYGGRSPDNELPARIRAMCPKLLNAWSAKDLVYGALPCLAMAIASWFLVLDCSLPLCECEECKKKRQRRAEVATQTEEAPRQQPGGAV</sequence>
<feature type="transmembrane region" description="Helical" evidence="1">
    <location>
        <begin position="334"/>
        <end position="355"/>
    </location>
</feature>
<evidence type="ECO:0000313" key="3">
    <source>
        <dbReference type="Proteomes" id="UP000054558"/>
    </source>
</evidence>
<accession>A0A1Y1I3T6</accession>
<dbReference type="SUPFAM" id="SSF81383">
    <property type="entry name" value="F-box domain"/>
    <property type="match status" value="1"/>
</dbReference>
<keyword evidence="1" id="KW-1133">Transmembrane helix</keyword>
<evidence type="ECO:0000256" key="1">
    <source>
        <dbReference type="SAM" id="Phobius"/>
    </source>
</evidence>
<dbReference type="AlphaFoldDB" id="A0A1Y1I3T6"/>
<dbReference type="InterPro" id="IPR036047">
    <property type="entry name" value="F-box-like_dom_sf"/>
</dbReference>
<evidence type="ECO:0000313" key="2">
    <source>
        <dbReference type="EMBL" id="GAQ84612.1"/>
    </source>
</evidence>
<evidence type="ECO:0008006" key="4">
    <source>
        <dbReference type="Google" id="ProtNLM"/>
    </source>
</evidence>
<feature type="transmembrane region" description="Helical" evidence="1">
    <location>
        <begin position="458"/>
        <end position="484"/>
    </location>
</feature>
<reference evidence="2 3" key="1">
    <citation type="journal article" date="2014" name="Nat. Commun.">
        <title>Klebsormidium flaccidum genome reveals primary factors for plant terrestrial adaptation.</title>
        <authorList>
            <person name="Hori K."/>
            <person name="Maruyama F."/>
            <person name="Fujisawa T."/>
            <person name="Togashi T."/>
            <person name="Yamamoto N."/>
            <person name="Seo M."/>
            <person name="Sato S."/>
            <person name="Yamada T."/>
            <person name="Mori H."/>
            <person name="Tajima N."/>
            <person name="Moriyama T."/>
            <person name="Ikeuchi M."/>
            <person name="Watanabe M."/>
            <person name="Wada H."/>
            <person name="Kobayashi K."/>
            <person name="Saito M."/>
            <person name="Masuda T."/>
            <person name="Sasaki-Sekimoto Y."/>
            <person name="Mashiguchi K."/>
            <person name="Awai K."/>
            <person name="Shimojima M."/>
            <person name="Masuda S."/>
            <person name="Iwai M."/>
            <person name="Nobusawa T."/>
            <person name="Narise T."/>
            <person name="Kondo S."/>
            <person name="Saito H."/>
            <person name="Sato R."/>
            <person name="Murakawa M."/>
            <person name="Ihara Y."/>
            <person name="Oshima-Yamada Y."/>
            <person name="Ohtaka K."/>
            <person name="Satoh M."/>
            <person name="Sonobe K."/>
            <person name="Ishii M."/>
            <person name="Ohtani R."/>
            <person name="Kanamori-Sato M."/>
            <person name="Honoki R."/>
            <person name="Miyazaki D."/>
            <person name="Mochizuki H."/>
            <person name="Umetsu J."/>
            <person name="Higashi K."/>
            <person name="Shibata D."/>
            <person name="Kamiya Y."/>
            <person name="Sato N."/>
            <person name="Nakamura Y."/>
            <person name="Tabata S."/>
            <person name="Ida S."/>
            <person name="Kurokawa K."/>
            <person name="Ohta H."/>
        </authorList>
    </citation>
    <scope>NUCLEOTIDE SEQUENCE [LARGE SCALE GENOMIC DNA]</scope>
    <source>
        <strain evidence="2 3">NIES-2285</strain>
    </source>
</reference>
<organism evidence="2 3">
    <name type="scientific">Klebsormidium nitens</name>
    <name type="common">Green alga</name>
    <name type="synonym">Ulothrix nitens</name>
    <dbReference type="NCBI Taxonomy" id="105231"/>
    <lineage>
        <taxon>Eukaryota</taxon>
        <taxon>Viridiplantae</taxon>
        <taxon>Streptophyta</taxon>
        <taxon>Klebsormidiophyceae</taxon>
        <taxon>Klebsormidiales</taxon>
        <taxon>Klebsormidiaceae</taxon>
        <taxon>Klebsormidium</taxon>
    </lineage>
</organism>
<protein>
    <recommendedName>
        <fullName evidence="4">F-box domain-containing protein</fullName>
    </recommendedName>
</protein>
<keyword evidence="3" id="KW-1185">Reference proteome</keyword>